<dbReference type="Proteomes" id="UP001396334">
    <property type="component" value="Unassembled WGS sequence"/>
</dbReference>
<name>A0ABR2PKV3_9ROSI</name>
<dbReference type="PANTHER" id="PTHR11055:SF37">
    <property type="entry name" value="ATP SULFURYLASE 2"/>
    <property type="match status" value="1"/>
</dbReference>
<evidence type="ECO:0000313" key="7">
    <source>
        <dbReference type="EMBL" id="KAK8989035.1"/>
    </source>
</evidence>
<comment type="pathway">
    <text evidence="1">Sulfur metabolism.</text>
</comment>
<evidence type="ECO:0000313" key="8">
    <source>
        <dbReference type="Proteomes" id="UP001396334"/>
    </source>
</evidence>
<dbReference type="Gene3D" id="3.40.50.620">
    <property type="entry name" value="HUPs"/>
    <property type="match status" value="2"/>
</dbReference>
<evidence type="ECO:0000256" key="2">
    <source>
        <dbReference type="ARBA" id="ARBA00022679"/>
    </source>
</evidence>
<keyword evidence="3" id="KW-0547">Nucleotide-binding</keyword>
<evidence type="ECO:0000256" key="4">
    <source>
        <dbReference type="ARBA" id="ARBA00022840"/>
    </source>
</evidence>
<evidence type="ECO:0000259" key="5">
    <source>
        <dbReference type="Pfam" id="PF01747"/>
    </source>
</evidence>
<dbReference type="SUPFAM" id="SSF52374">
    <property type="entry name" value="Nucleotidylyl transferase"/>
    <property type="match status" value="1"/>
</dbReference>
<keyword evidence="8" id="KW-1185">Reference proteome</keyword>
<dbReference type="SUPFAM" id="SSF88697">
    <property type="entry name" value="PUA domain-like"/>
    <property type="match status" value="1"/>
</dbReference>
<organism evidence="7 8">
    <name type="scientific">Hibiscus sabdariffa</name>
    <name type="common">roselle</name>
    <dbReference type="NCBI Taxonomy" id="183260"/>
    <lineage>
        <taxon>Eukaryota</taxon>
        <taxon>Viridiplantae</taxon>
        <taxon>Streptophyta</taxon>
        <taxon>Embryophyta</taxon>
        <taxon>Tracheophyta</taxon>
        <taxon>Spermatophyta</taxon>
        <taxon>Magnoliopsida</taxon>
        <taxon>eudicotyledons</taxon>
        <taxon>Gunneridae</taxon>
        <taxon>Pentapetalae</taxon>
        <taxon>rosids</taxon>
        <taxon>malvids</taxon>
        <taxon>Malvales</taxon>
        <taxon>Malvaceae</taxon>
        <taxon>Malvoideae</taxon>
        <taxon>Hibiscus</taxon>
    </lineage>
</organism>
<dbReference type="Gene3D" id="3.10.400.10">
    <property type="entry name" value="Sulfate adenylyltransferase"/>
    <property type="match status" value="1"/>
</dbReference>
<feature type="domain" description="ATP-sulfurylase PUA-like" evidence="6">
    <location>
        <begin position="55"/>
        <end position="139"/>
    </location>
</feature>
<dbReference type="Pfam" id="PF01747">
    <property type="entry name" value="ATP-sulfurylase"/>
    <property type="match status" value="1"/>
</dbReference>
<protein>
    <recommendedName>
        <fullName evidence="9">Sulfate adenylyltransferase</fullName>
    </recommendedName>
</protein>
<dbReference type="InterPro" id="IPR025980">
    <property type="entry name" value="ATP-Sase_PUA-like_dom"/>
</dbReference>
<evidence type="ECO:0008006" key="9">
    <source>
        <dbReference type="Google" id="ProtNLM"/>
    </source>
</evidence>
<dbReference type="EMBL" id="JBBPBN010000057">
    <property type="protein sequence ID" value="KAK8989035.1"/>
    <property type="molecule type" value="Genomic_DNA"/>
</dbReference>
<evidence type="ECO:0000256" key="3">
    <source>
        <dbReference type="ARBA" id="ARBA00022741"/>
    </source>
</evidence>
<proteinExistence type="predicted"/>
<evidence type="ECO:0000259" key="6">
    <source>
        <dbReference type="Pfam" id="PF14306"/>
    </source>
</evidence>
<dbReference type="InterPro" id="IPR015947">
    <property type="entry name" value="PUA-like_sf"/>
</dbReference>
<sequence>MQASVQSSPTSMIKSSLIEPDGGVLVDLSVPESEREAKTVEAESLPKPKGGSFVNMSLPIVLAIDDETKERVGSSSDVGLVRPDGDLIAILRSIQIYKHNKEERIARTWGTTAPGLPYVEEVITPAGNRLIGGDLEVLKPIKYNDGLDHYRLSPKQLRQEFDRRKADAVFAFQLRNPVHNGHALLMNDTRRRLLEMGFKNPILLLHPLGGFTKADEVPLDVRMEQHSKARINAGANFYIVGRDPAGMGHPTEKRDLYDPDHGKKVLSMAPGLEKLNILPFMVAAYDTVAKKMSFFDPSRAKEFLFISGTKMRTYARTGENTPEGFMCPGGWEVLVKYYESLQPAAVSS</sequence>
<dbReference type="PANTHER" id="PTHR11055">
    <property type="entry name" value="BIFUNCTIONAL 3'-PHOSPHOADENOSINE 5'-PHOSPHOSULFATE SYNTHASE"/>
    <property type="match status" value="1"/>
</dbReference>
<reference evidence="7 8" key="1">
    <citation type="journal article" date="2024" name="G3 (Bethesda)">
        <title>Genome assembly of Hibiscus sabdariffa L. provides insights into metabolisms of medicinal natural products.</title>
        <authorList>
            <person name="Kim T."/>
        </authorList>
    </citation>
    <scope>NUCLEOTIDE SEQUENCE [LARGE SCALE GENOMIC DNA]</scope>
    <source>
        <strain evidence="7">TK-2024</strain>
        <tissue evidence="7">Old leaves</tissue>
    </source>
</reference>
<dbReference type="InterPro" id="IPR014729">
    <property type="entry name" value="Rossmann-like_a/b/a_fold"/>
</dbReference>
<gene>
    <name evidence="7" type="ORF">V6N11_030403</name>
</gene>
<comment type="caution">
    <text evidence="7">The sequence shown here is derived from an EMBL/GenBank/DDBJ whole genome shotgun (WGS) entry which is preliminary data.</text>
</comment>
<keyword evidence="4" id="KW-0067">ATP-binding</keyword>
<dbReference type="Pfam" id="PF14306">
    <property type="entry name" value="PUA_2"/>
    <property type="match status" value="1"/>
</dbReference>
<accession>A0ABR2PKV3</accession>
<dbReference type="InterPro" id="IPR024951">
    <property type="entry name" value="Sulfurylase_cat_dom"/>
</dbReference>
<evidence type="ECO:0000256" key="1">
    <source>
        <dbReference type="ARBA" id="ARBA00004678"/>
    </source>
</evidence>
<keyword evidence="2" id="KW-0808">Transferase</keyword>
<feature type="domain" description="Sulphate adenylyltransferase catalytic" evidence="5">
    <location>
        <begin position="226"/>
        <end position="337"/>
    </location>
</feature>